<sequence>MTIKERILATLKGEPTDALPFVPRLDIWYNANSRNGTLPAPYRHATLKEITDDLELGYHAIIPDFKDFINPEDGDLDVGIGIYHLKNHPYRLKLHNVRRTHQWTGDGILKVRYETPKGDITTTVVHNKEMKKNGITLYVIREHAIKSPQDYAAMAYIFENMEVIPDYSNYSQFQQEYIGDRGVAVALSAMWASPGHYLIKELMAFDTYYYEQYDNPEEMDAFIQQITPFCQKLFDAAINSPAEIILSGANYDASFTAPAMYEEYILPALRQQSEIAHSKGKFIATHTDGENTGLLELYKRSGFDLADSICPAPMTKISLEDTRRIFDGTCTIWGGIPSISVLEDSMDDVTFQRFIDQKFENLGRGDHLILSVADTVPPAAKFERILYLQKKAREFGPVMPSL</sequence>
<dbReference type="InterPro" id="IPR052024">
    <property type="entry name" value="Methanogen_methyltrans"/>
</dbReference>
<dbReference type="OrthoDB" id="1675989at2"/>
<dbReference type="AlphaFoldDB" id="A0A1M4XTF8"/>
<dbReference type="Proteomes" id="UP000184245">
    <property type="component" value="Unassembled WGS sequence"/>
</dbReference>
<dbReference type="RefSeq" id="WP_072851441.1">
    <property type="nucleotide sequence ID" value="NZ_FQVI01000009.1"/>
</dbReference>
<dbReference type="Pfam" id="PF01208">
    <property type="entry name" value="URO-D"/>
    <property type="match status" value="1"/>
</dbReference>
<name>A0A1M4XTF8_9CLOT</name>
<protein>
    <submittedName>
        <fullName evidence="2">Uroporphyrinogen decarboxylase (URO-D)</fullName>
    </submittedName>
</protein>
<keyword evidence="3" id="KW-1185">Reference proteome</keyword>
<dbReference type="InterPro" id="IPR000257">
    <property type="entry name" value="Uroporphyrinogen_deCOase"/>
</dbReference>
<proteinExistence type="predicted"/>
<reference evidence="2 3" key="1">
    <citation type="submission" date="2016-11" db="EMBL/GenBank/DDBJ databases">
        <authorList>
            <person name="Jaros S."/>
            <person name="Januszkiewicz K."/>
            <person name="Wedrychowicz H."/>
        </authorList>
    </citation>
    <scope>NUCLEOTIDE SEQUENCE [LARGE SCALE GENOMIC DNA]</scope>
    <source>
        <strain evidence="2 3">DSM 17459</strain>
    </source>
</reference>
<dbReference type="EMBL" id="FQVI01000009">
    <property type="protein sequence ID" value="SHE96553.1"/>
    <property type="molecule type" value="Genomic_DNA"/>
</dbReference>
<dbReference type="Gene3D" id="3.20.20.210">
    <property type="match status" value="1"/>
</dbReference>
<dbReference type="PANTHER" id="PTHR47099:SF1">
    <property type="entry name" value="METHYLCOBAMIDE:COM METHYLTRANSFERASE MTBA"/>
    <property type="match status" value="1"/>
</dbReference>
<feature type="domain" description="Uroporphyrinogen decarboxylase (URO-D)" evidence="1">
    <location>
        <begin position="205"/>
        <end position="394"/>
    </location>
</feature>
<dbReference type="InterPro" id="IPR038071">
    <property type="entry name" value="UROD/MetE-like_sf"/>
</dbReference>
<dbReference type="PANTHER" id="PTHR47099">
    <property type="entry name" value="METHYLCOBAMIDE:COM METHYLTRANSFERASE MTBA"/>
    <property type="match status" value="1"/>
</dbReference>
<dbReference type="GO" id="GO:0006779">
    <property type="term" value="P:porphyrin-containing compound biosynthetic process"/>
    <property type="evidence" value="ECO:0007669"/>
    <property type="project" value="InterPro"/>
</dbReference>
<evidence type="ECO:0000313" key="2">
    <source>
        <dbReference type="EMBL" id="SHE96553.1"/>
    </source>
</evidence>
<dbReference type="GO" id="GO:0004853">
    <property type="term" value="F:uroporphyrinogen decarboxylase activity"/>
    <property type="evidence" value="ECO:0007669"/>
    <property type="project" value="InterPro"/>
</dbReference>
<dbReference type="SUPFAM" id="SSF51726">
    <property type="entry name" value="UROD/MetE-like"/>
    <property type="match status" value="1"/>
</dbReference>
<gene>
    <name evidence="2" type="ORF">SAMN02745158_02118</name>
</gene>
<organism evidence="2 3">
    <name type="scientific">Lactonifactor longoviformis DSM 17459</name>
    <dbReference type="NCBI Taxonomy" id="1122155"/>
    <lineage>
        <taxon>Bacteria</taxon>
        <taxon>Bacillati</taxon>
        <taxon>Bacillota</taxon>
        <taxon>Clostridia</taxon>
        <taxon>Eubacteriales</taxon>
        <taxon>Clostridiaceae</taxon>
        <taxon>Lactonifactor</taxon>
    </lineage>
</organism>
<evidence type="ECO:0000313" key="3">
    <source>
        <dbReference type="Proteomes" id="UP000184245"/>
    </source>
</evidence>
<evidence type="ECO:0000259" key="1">
    <source>
        <dbReference type="Pfam" id="PF01208"/>
    </source>
</evidence>
<dbReference type="STRING" id="1122155.SAMN02745158_02118"/>
<accession>A0A1M4XTF8</accession>